<dbReference type="InterPro" id="IPR050789">
    <property type="entry name" value="Diverse_Enzym_Activities"/>
</dbReference>
<organism evidence="2">
    <name type="scientific">Candidatus Kentrum sp. DK</name>
    <dbReference type="NCBI Taxonomy" id="2126562"/>
    <lineage>
        <taxon>Bacteria</taxon>
        <taxon>Pseudomonadati</taxon>
        <taxon>Pseudomonadota</taxon>
        <taxon>Gammaproteobacteria</taxon>
        <taxon>Candidatus Kentrum</taxon>
    </lineage>
</organism>
<dbReference type="PANTHER" id="PTHR43283">
    <property type="entry name" value="BETA-LACTAMASE-RELATED"/>
    <property type="match status" value="1"/>
</dbReference>
<name>A0A450RU17_9GAMM</name>
<dbReference type="EMBL" id="CAADEX010000002">
    <property type="protein sequence ID" value="VFJ42590.1"/>
    <property type="molecule type" value="Genomic_DNA"/>
</dbReference>
<accession>A0A450RU17</accession>
<dbReference type="AlphaFoldDB" id="A0A450RU17"/>
<evidence type="ECO:0000313" key="2">
    <source>
        <dbReference type="EMBL" id="VFJ42590.1"/>
    </source>
</evidence>
<protein>
    <submittedName>
        <fullName evidence="2">CubicO group peptidase, beta-lactamase class C family</fullName>
    </submittedName>
</protein>
<proteinExistence type="predicted"/>
<sequence length="455" mass="50431">MLTPKNLGNDMAKALAFFSSSFLRPLLFVPTFGPISPEETTLRMTTDSETVGLSPERLARIEPGIRAWIDRGVIVGAHMMLARRGKIVYARNLGQLDKEQGRLMPIDAIFRIYSMTKPIICTALMTLYEEGRFQLITPAAKFIPALDRLKVLRQGEFGAMEEAIRRPITIGDLMCHTAGFTYDFLEDSPVSGRYREAGINHDGHRTLEQWMQTLTRLPLAYQPGTQWQYSVSIDVAAYLIEVLTGQPLRDVLRQRIFAPLGMIDTDFFVPEEKLPRLCAMYGVGDITSPEMTHTKFCADTEAGVWGRLDVEESYPADRPESFARGGHGLFSTTDDYLRFALMLSGGGALEGVRILGRKTCELMHVNHLPAGLLPLRIGELSLDGYGFGLGSRTLMDVGAAGIPGSVGEFGWAGAASTYYWVDPVEELVGVFMTQYQGMEAPGMDFRTLAYQAIVD</sequence>
<dbReference type="Gene3D" id="3.40.710.10">
    <property type="entry name" value="DD-peptidase/beta-lactamase superfamily"/>
    <property type="match status" value="1"/>
</dbReference>
<dbReference type="SUPFAM" id="SSF56601">
    <property type="entry name" value="beta-lactamase/transpeptidase-like"/>
    <property type="match status" value="1"/>
</dbReference>
<evidence type="ECO:0000259" key="1">
    <source>
        <dbReference type="Pfam" id="PF00144"/>
    </source>
</evidence>
<gene>
    <name evidence="2" type="ORF">BECKDK2373B_GA0170837_100213</name>
</gene>
<dbReference type="InterPro" id="IPR001466">
    <property type="entry name" value="Beta-lactam-related"/>
</dbReference>
<reference evidence="2" key="1">
    <citation type="submission" date="2019-02" db="EMBL/GenBank/DDBJ databases">
        <authorList>
            <person name="Gruber-Vodicka R. H."/>
            <person name="Seah K. B. B."/>
        </authorList>
    </citation>
    <scope>NUCLEOTIDE SEQUENCE</scope>
    <source>
        <strain evidence="2">BECK_DK47</strain>
    </source>
</reference>
<dbReference type="Pfam" id="PF00144">
    <property type="entry name" value="Beta-lactamase"/>
    <property type="match status" value="1"/>
</dbReference>
<dbReference type="InterPro" id="IPR012338">
    <property type="entry name" value="Beta-lactam/transpept-like"/>
</dbReference>
<feature type="domain" description="Beta-lactamase-related" evidence="1">
    <location>
        <begin position="71"/>
        <end position="439"/>
    </location>
</feature>
<dbReference type="PANTHER" id="PTHR43283:SF3">
    <property type="entry name" value="BETA-LACTAMASE FAMILY PROTEIN (AFU_ORTHOLOGUE AFUA_5G07500)"/>
    <property type="match status" value="1"/>
</dbReference>